<evidence type="ECO:0000313" key="4">
    <source>
        <dbReference type="EMBL" id="CAH1241987.1"/>
    </source>
</evidence>
<evidence type="ECO:0000259" key="3">
    <source>
        <dbReference type="SMART" id="SM00213"/>
    </source>
</evidence>
<feature type="compositionally biased region" description="Low complexity" evidence="1">
    <location>
        <begin position="154"/>
        <end position="163"/>
    </location>
</feature>
<feature type="compositionally biased region" description="Polar residues" evidence="1">
    <location>
        <begin position="173"/>
        <end position="183"/>
    </location>
</feature>
<keyword evidence="2" id="KW-0472">Membrane</keyword>
<evidence type="ECO:0000313" key="5">
    <source>
        <dbReference type="Proteomes" id="UP000838412"/>
    </source>
</evidence>
<feature type="compositionally biased region" description="Polar residues" evidence="1">
    <location>
        <begin position="141"/>
        <end position="152"/>
    </location>
</feature>
<dbReference type="SMART" id="SM00213">
    <property type="entry name" value="UBQ"/>
    <property type="match status" value="1"/>
</dbReference>
<dbReference type="InterPro" id="IPR000626">
    <property type="entry name" value="Ubiquitin-like_dom"/>
</dbReference>
<reference evidence="4" key="1">
    <citation type="submission" date="2022-01" db="EMBL/GenBank/DDBJ databases">
        <authorList>
            <person name="Braso-Vives M."/>
        </authorList>
    </citation>
    <scope>NUCLEOTIDE SEQUENCE</scope>
</reference>
<feature type="transmembrane region" description="Helical" evidence="2">
    <location>
        <begin position="325"/>
        <end position="343"/>
    </location>
</feature>
<dbReference type="GO" id="GO:0036503">
    <property type="term" value="P:ERAD pathway"/>
    <property type="evidence" value="ECO:0007669"/>
    <property type="project" value="InterPro"/>
</dbReference>
<evidence type="ECO:0000256" key="1">
    <source>
        <dbReference type="SAM" id="MobiDB-lite"/>
    </source>
</evidence>
<dbReference type="Gene3D" id="3.10.20.90">
    <property type="entry name" value="Phosphatidylinositol 3-kinase Catalytic Subunit, Chain A, domain 1"/>
    <property type="match status" value="1"/>
</dbReference>
<dbReference type="AlphaFoldDB" id="A0A8J9YUK0"/>
<gene>
    <name evidence="4" type="primary">TMUB2</name>
    <name evidence="4" type="ORF">BLAG_LOCUS5388</name>
</gene>
<name>A0A8J9YUK0_BRALA</name>
<keyword evidence="2" id="KW-1133">Transmembrane helix</keyword>
<dbReference type="EMBL" id="OV696697">
    <property type="protein sequence ID" value="CAH1241987.1"/>
    <property type="molecule type" value="Genomic_DNA"/>
</dbReference>
<dbReference type="Pfam" id="PF00240">
    <property type="entry name" value="ubiquitin"/>
    <property type="match status" value="1"/>
</dbReference>
<feature type="domain" description="Ubiquitin-like" evidence="3">
    <location>
        <begin position="233"/>
        <end position="304"/>
    </location>
</feature>
<keyword evidence="2" id="KW-0812">Transmembrane</keyword>
<dbReference type="CDD" id="cd17057">
    <property type="entry name" value="Ubl_TMUB1_like"/>
    <property type="match status" value="1"/>
</dbReference>
<accession>A0A8J9YUK0</accession>
<dbReference type="OrthoDB" id="161999at2759"/>
<dbReference type="Proteomes" id="UP000838412">
    <property type="component" value="Chromosome 12"/>
</dbReference>
<feature type="compositionally biased region" description="Polar residues" evidence="1">
    <location>
        <begin position="199"/>
        <end position="209"/>
    </location>
</feature>
<feature type="region of interest" description="Disordered" evidence="1">
    <location>
        <begin position="65"/>
        <end position="218"/>
    </location>
</feature>
<protein>
    <submittedName>
        <fullName evidence="4">TMUB2 protein</fullName>
    </submittedName>
</protein>
<dbReference type="PANTHER" id="PTHR14557:SF5">
    <property type="entry name" value="UBIQUITIN-LIKE DOMAIN-CONTAINING PROTEIN"/>
    <property type="match status" value="1"/>
</dbReference>
<proteinExistence type="predicted"/>
<dbReference type="InterPro" id="IPR040352">
    <property type="entry name" value="TMUB1/2"/>
</dbReference>
<feature type="transmembrane region" description="Helical" evidence="2">
    <location>
        <begin position="355"/>
        <end position="374"/>
    </location>
</feature>
<dbReference type="PANTHER" id="PTHR14557">
    <property type="entry name" value="PROTEIN C7ORF21"/>
    <property type="match status" value="1"/>
</dbReference>
<feature type="compositionally biased region" description="Polar residues" evidence="1">
    <location>
        <begin position="98"/>
        <end position="114"/>
    </location>
</feature>
<dbReference type="InterPro" id="IPR029071">
    <property type="entry name" value="Ubiquitin-like_domsf"/>
</dbReference>
<organism evidence="4 5">
    <name type="scientific">Branchiostoma lanceolatum</name>
    <name type="common">Common lancelet</name>
    <name type="synonym">Amphioxus lanceolatum</name>
    <dbReference type="NCBI Taxonomy" id="7740"/>
    <lineage>
        <taxon>Eukaryota</taxon>
        <taxon>Metazoa</taxon>
        <taxon>Chordata</taxon>
        <taxon>Cephalochordata</taxon>
        <taxon>Leptocardii</taxon>
        <taxon>Amphioxiformes</taxon>
        <taxon>Branchiostomatidae</taxon>
        <taxon>Branchiostoma</taxon>
    </lineage>
</organism>
<sequence>MALIEGVDDEITLIVAVLVIAVTLTAAWFSTYVAERPIPTERVGHLQTLHERIQGVVGETAAMATEGRTSDVQSLPPREENVGENVGGHVERPEAQGSVENVQAEGQSGNSTSDASHDAVEGISQESSDKSHDTLEGSPDPVQSSYSSTDHSQGSESPEGTESPSEDTKNLECENTNSPTNTTSDKKGDSKSAVGPSVCTRTSSETGSSMGHDPLLGAGVRGQERIEPGEGEIAIRLKFLNDQERLVYAKPEETISEFRRRFFHEEVQADHLVRFIYHGQVLVENHTLSSYGLNNNCVVHCQVTHESSPSQSTVELLPETEALDVGNFVAPLFGLIVSLVWYVKLQYPHLFNPTTSIALAAVTLLFLLGVIALYRTDRDEVQGSRGHGGERLQPVNGHE</sequence>
<dbReference type="SUPFAM" id="SSF54236">
    <property type="entry name" value="Ubiquitin-like"/>
    <property type="match status" value="1"/>
</dbReference>
<feature type="transmembrane region" description="Helical" evidence="2">
    <location>
        <begin position="12"/>
        <end position="34"/>
    </location>
</feature>
<evidence type="ECO:0000256" key="2">
    <source>
        <dbReference type="SAM" id="Phobius"/>
    </source>
</evidence>
<keyword evidence="5" id="KW-1185">Reference proteome</keyword>